<evidence type="ECO:0000259" key="16">
    <source>
        <dbReference type="Pfam" id="PF08028"/>
    </source>
</evidence>
<accession>A0ABR7Z2V6</accession>
<comment type="pathway">
    <text evidence="7">Sulfur metabolism; dibenzothiophene degradation.</text>
</comment>
<evidence type="ECO:0000256" key="13">
    <source>
        <dbReference type="ARBA" id="ARBA00049456"/>
    </source>
</evidence>
<evidence type="ECO:0000256" key="6">
    <source>
        <dbReference type="ARBA" id="ARBA00023033"/>
    </source>
</evidence>
<dbReference type="Pfam" id="PF02770">
    <property type="entry name" value="Acyl-CoA_dh_M"/>
    <property type="match status" value="1"/>
</dbReference>
<dbReference type="PANTHER" id="PTHR43884">
    <property type="entry name" value="ACYL-COA DEHYDROGENASE"/>
    <property type="match status" value="1"/>
</dbReference>
<evidence type="ECO:0000313" key="18">
    <source>
        <dbReference type="Proteomes" id="UP000805841"/>
    </source>
</evidence>
<keyword evidence="5" id="KW-0560">Oxidoreductase</keyword>
<comment type="catalytic activity">
    <reaction evidence="12">
        <text>dibenzothiophene 5-oxide + FMNH2 + O2 = dibenzothiophene 5,5-dioxide + FMN + H2O + H(+)</text>
        <dbReference type="Rhea" id="RHEA:49080"/>
        <dbReference type="ChEBI" id="CHEBI:15377"/>
        <dbReference type="ChEBI" id="CHEBI:15378"/>
        <dbReference type="ChEBI" id="CHEBI:15379"/>
        <dbReference type="ChEBI" id="CHEBI:23683"/>
        <dbReference type="ChEBI" id="CHEBI:57618"/>
        <dbReference type="ChEBI" id="CHEBI:58210"/>
        <dbReference type="ChEBI" id="CHEBI:90356"/>
    </reaction>
</comment>
<comment type="caution">
    <text evidence="17">The sequence shown here is derived from an EMBL/GenBank/DDBJ whole genome shotgun (WGS) entry which is preliminary data.</text>
</comment>
<keyword evidence="2" id="KW-0285">Flavoprotein</keyword>
<evidence type="ECO:0000256" key="10">
    <source>
        <dbReference type="ARBA" id="ARBA00034345"/>
    </source>
</evidence>
<evidence type="ECO:0000256" key="5">
    <source>
        <dbReference type="ARBA" id="ARBA00023002"/>
    </source>
</evidence>
<comment type="subcellular location">
    <subcellularLocation>
        <location evidence="1">Cytoplasm</location>
    </subcellularLocation>
</comment>
<dbReference type="PANTHER" id="PTHR43884:SF12">
    <property type="entry name" value="ISOVALERYL-COA DEHYDROGENASE, MITOCHONDRIAL-RELATED"/>
    <property type="match status" value="1"/>
</dbReference>
<dbReference type="InterPro" id="IPR036250">
    <property type="entry name" value="AcylCo_DH-like_C"/>
</dbReference>
<dbReference type="EC" id="1.14.14.21" evidence="9"/>
<dbReference type="Gene3D" id="2.40.110.10">
    <property type="entry name" value="Butyryl-CoA Dehydrogenase, subunit A, domain 2"/>
    <property type="match status" value="1"/>
</dbReference>
<evidence type="ECO:0000256" key="8">
    <source>
        <dbReference type="ARBA" id="ARBA00034317"/>
    </source>
</evidence>
<dbReference type="SUPFAM" id="SSF47203">
    <property type="entry name" value="Acyl-CoA dehydrogenase C-terminal domain-like"/>
    <property type="match status" value="1"/>
</dbReference>
<dbReference type="Gene3D" id="1.10.540.10">
    <property type="entry name" value="Acyl-CoA dehydrogenase/oxidase, N-terminal domain"/>
    <property type="match status" value="1"/>
</dbReference>
<comment type="catalytic activity">
    <reaction evidence="13">
        <text>dibenzothiophene + 2 FMNH2 + 2 O2 = dibenzothiophene 5,5-dioxide + 2 FMN + 2 H2O + 2 H(+)</text>
        <dbReference type="Rhea" id="RHEA:49072"/>
        <dbReference type="ChEBI" id="CHEBI:15377"/>
        <dbReference type="ChEBI" id="CHEBI:15378"/>
        <dbReference type="ChEBI" id="CHEBI:15379"/>
        <dbReference type="ChEBI" id="CHEBI:23681"/>
        <dbReference type="ChEBI" id="CHEBI:57618"/>
        <dbReference type="ChEBI" id="CHEBI:58210"/>
        <dbReference type="ChEBI" id="CHEBI:90356"/>
        <dbReference type="EC" id="1.14.14.21"/>
    </reaction>
</comment>
<evidence type="ECO:0000259" key="14">
    <source>
        <dbReference type="Pfam" id="PF02770"/>
    </source>
</evidence>
<dbReference type="InterPro" id="IPR013786">
    <property type="entry name" value="AcylCoA_DH/ox_N"/>
</dbReference>
<protein>
    <recommendedName>
        <fullName evidence="10">Dibenzothiophene monooxygenase</fullName>
        <ecNumber evidence="9">1.14.14.21</ecNumber>
    </recommendedName>
</protein>
<proteinExistence type="inferred from homology"/>
<dbReference type="Pfam" id="PF08028">
    <property type="entry name" value="Acyl-CoA_dh_2"/>
    <property type="match status" value="1"/>
</dbReference>
<dbReference type="InterPro" id="IPR006091">
    <property type="entry name" value="Acyl-CoA_Oxase/DH_mid-dom"/>
</dbReference>
<dbReference type="InterPro" id="IPR013107">
    <property type="entry name" value="Acyl-CoA_DH_C"/>
</dbReference>
<reference evidence="17 18" key="1">
    <citation type="journal article" date="2020" name="Insects">
        <title>Bacteria Belonging to Pseudomonas typographi sp. nov. from the Bark Beetle Ips typographus Have Genomic Potential to Aid in the Host Ecology.</title>
        <authorList>
            <person name="Peral-Aranega E."/>
            <person name="Saati-Santamaria Z."/>
            <person name="Kolarik M."/>
            <person name="Rivas R."/>
            <person name="Garcia-Fraile P."/>
        </authorList>
    </citation>
    <scope>NUCLEOTIDE SEQUENCE [LARGE SCALE GENOMIC DNA]</scope>
    <source>
        <strain evidence="17 18">CA3A</strain>
    </source>
</reference>
<evidence type="ECO:0000256" key="9">
    <source>
        <dbReference type="ARBA" id="ARBA00034328"/>
    </source>
</evidence>
<dbReference type="Proteomes" id="UP000805841">
    <property type="component" value="Unassembled WGS sequence"/>
</dbReference>
<evidence type="ECO:0000256" key="11">
    <source>
        <dbReference type="ARBA" id="ARBA00047859"/>
    </source>
</evidence>
<evidence type="ECO:0000256" key="4">
    <source>
        <dbReference type="ARBA" id="ARBA00022741"/>
    </source>
</evidence>
<feature type="domain" description="Acyl-CoA oxidase/dehydrogenase middle" evidence="14">
    <location>
        <begin position="147"/>
        <end position="219"/>
    </location>
</feature>
<dbReference type="Pfam" id="PF02771">
    <property type="entry name" value="Acyl-CoA_dh_N"/>
    <property type="match status" value="1"/>
</dbReference>
<comment type="catalytic activity">
    <reaction evidence="11">
        <text>dibenzothiophene + FMNH2 + O2 = dibenzothiophene 5-oxide + FMN + H2O + H(+)</text>
        <dbReference type="Rhea" id="RHEA:49076"/>
        <dbReference type="ChEBI" id="CHEBI:15377"/>
        <dbReference type="ChEBI" id="CHEBI:15378"/>
        <dbReference type="ChEBI" id="CHEBI:15379"/>
        <dbReference type="ChEBI" id="CHEBI:23681"/>
        <dbReference type="ChEBI" id="CHEBI:23683"/>
        <dbReference type="ChEBI" id="CHEBI:57618"/>
        <dbReference type="ChEBI" id="CHEBI:58210"/>
    </reaction>
</comment>
<evidence type="ECO:0000256" key="3">
    <source>
        <dbReference type="ARBA" id="ARBA00022643"/>
    </source>
</evidence>
<sequence>MTYTQSVQATEPVPLADDSPARILERARRLAEELRKGESERDRHRILAWEPLQAFRQSGLGALQLPREHAGADVSMATLAEVTAILAEADASVAQVALVHWSAVGLILHSALPARRPFFIERIQQGDLFGNASAEGPKHVAGFVQSSLRHEHGRYLLNGEKFYATGVQYSDWFYVPAVFADERRFVFLPTRTTGVTVFDDWTGIGQRTTASGRVTLDDVVIDPADILQAQGKGDGSNERLSGLAHVLHSAIELGIGRAAVRDTLGFIREHAHPPRGSNAQAATEDFFTIRAVGEITLLDEIAEALVQRAAAQLDLAYAELTEHAAVDALHKVCHAKIVTEQFALTAAQRLFELGGTHSALEEHNFSRHWRNSRTHSLHDGTRWKYFTLGNRVLNGKKPDPFTLGYPFTDIG</sequence>
<evidence type="ECO:0000256" key="12">
    <source>
        <dbReference type="ARBA" id="ARBA00048445"/>
    </source>
</evidence>
<dbReference type="InterPro" id="IPR037069">
    <property type="entry name" value="AcylCoA_DH/ox_N_sf"/>
</dbReference>
<dbReference type="InterPro" id="IPR046373">
    <property type="entry name" value="Acyl-CoA_Oxase/DH_mid-dom_sf"/>
</dbReference>
<keyword evidence="3" id="KW-0288">FMN</keyword>
<evidence type="ECO:0000259" key="15">
    <source>
        <dbReference type="Pfam" id="PF02771"/>
    </source>
</evidence>
<dbReference type="SUPFAM" id="SSF56645">
    <property type="entry name" value="Acyl-CoA dehydrogenase NM domain-like"/>
    <property type="match status" value="1"/>
</dbReference>
<feature type="domain" description="Acyl-CoA dehydrogenase/oxidase N-terminal" evidence="15">
    <location>
        <begin position="23"/>
        <end position="123"/>
    </location>
</feature>
<dbReference type="InterPro" id="IPR009100">
    <property type="entry name" value="AcylCoA_DH/oxidase_NM_dom_sf"/>
</dbReference>
<evidence type="ECO:0000313" key="17">
    <source>
        <dbReference type="EMBL" id="MBD1599744.1"/>
    </source>
</evidence>
<evidence type="ECO:0000256" key="7">
    <source>
        <dbReference type="ARBA" id="ARBA00034307"/>
    </source>
</evidence>
<keyword evidence="18" id="KW-1185">Reference proteome</keyword>
<name>A0ABR7Z2V6_9PSED</name>
<dbReference type="EMBL" id="JAAOCA010000015">
    <property type="protein sequence ID" value="MBD1599744.1"/>
    <property type="molecule type" value="Genomic_DNA"/>
</dbReference>
<gene>
    <name evidence="17" type="ORF">HAQ05_13650</name>
</gene>
<keyword evidence="4" id="KW-0547">Nucleotide-binding</keyword>
<dbReference type="Gene3D" id="1.20.140.10">
    <property type="entry name" value="Butyryl-CoA Dehydrogenase, subunit A, domain 3"/>
    <property type="match status" value="1"/>
</dbReference>
<keyword evidence="6" id="KW-0503">Monooxygenase</keyword>
<dbReference type="PIRSF" id="PIRSF016578">
    <property type="entry name" value="HsaA"/>
    <property type="match status" value="1"/>
</dbReference>
<comment type="similarity">
    <text evidence="8">Belongs to the DszC flavin monooxygenase family.</text>
</comment>
<feature type="domain" description="Acyl-CoA dehydrogenase C-terminal" evidence="16">
    <location>
        <begin position="247"/>
        <end position="382"/>
    </location>
</feature>
<evidence type="ECO:0000256" key="1">
    <source>
        <dbReference type="ARBA" id="ARBA00004496"/>
    </source>
</evidence>
<organism evidence="17 18">
    <name type="scientific">Pseudomonas typographi</name>
    <dbReference type="NCBI Taxonomy" id="2715964"/>
    <lineage>
        <taxon>Bacteria</taxon>
        <taxon>Pseudomonadati</taxon>
        <taxon>Pseudomonadota</taxon>
        <taxon>Gammaproteobacteria</taxon>
        <taxon>Pseudomonadales</taxon>
        <taxon>Pseudomonadaceae</taxon>
        <taxon>Pseudomonas</taxon>
    </lineage>
</organism>
<evidence type="ECO:0000256" key="2">
    <source>
        <dbReference type="ARBA" id="ARBA00022630"/>
    </source>
</evidence>
<dbReference type="RefSeq" id="WP_190421433.1">
    <property type="nucleotide sequence ID" value="NZ_JAAOCA010000015.1"/>
</dbReference>